<sequence>MADVHAMTLKHDESFAVFGPDGDLTGGAQGLYYRDTRHLSFLCLRINGATPQLLSAALQADNSALTCDLTNPALSDAADGAPLPRGELHIRRTRFLWNGSCHERIAIRNFSGRHCRVRLELHFAADFADLFEVRGHRRPAHGEHHRASLTTDSVTLSYTGLDGLRRQTALCFDPAPRQLEAQRAVQEISLPAGGRRTLFMTIGCGEGDAPPPRGGFGAMLHKAKAARREHQARRASVETTDPLLNSVLQRAVSDLGMLTTATPQGPYPYAGTPWYSTAFGRDALITALQTLWLDPSLALGVLRFLAAHQAREMNAQNDAEPGKILHEMRQGEMALLGEVPFHRYYGSVDSTPLFVMLAGAYLDRTGDVDTLRELWPNVEAALDWIRDHGDADGDGFIEYLRKTPNGLINQGWKDSHDAIFHADGEMAEGPIALVELQAYGFAAWQAGSRIAARLGLNVQGQRYAARADALMQAFDAAFWDEDLGSYALALDGRKKPCRVRSSNAGHALYCGIVPPERAAQLARQLLEPDSFCGWGVRTVASGQRRYNPMSYHNGSVWPHDNALIAEGLVRYGHAEAGLRIFKGLLQAASFDPLYRLPELFCGFRRRQGEAPTHYPVACSPQAWAAATPIAMLGACLGLGFDAETRTVTLCRPMLPDTVQHLILRNLTFSGGSLDLRLDRSGADWQLAILDRRGTMDAALLP</sequence>
<dbReference type="EMBL" id="JBHRTN010000029">
    <property type="protein sequence ID" value="MFC3127550.1"/>
    <property type="molecule type" value="Genomic_DNA"/>
</dbReference>
<evidence type="ECO:0000313" key="3">
    <source>
        <dbReference type="EMBL" id="MFC3127550.1"/>
    </source>
</evidence>
<proteinExistence type="predicted"/>
<evidence type="ECO:0000259" key="2">
    <source>
        <dbReference type="Pfam" id="PF22422"/>
    </source>
</evidence>
<dbReference type="SUPFAM" id="SSF48208">
    <property type="entry name" value="Six-hairpin glycosidases"/>
    <property type="match status" value="1"/>
</dbReference>
<gene>
    <name evidence="3" type="ORF">ACFOD4_21005</name>
</gene>
<feature type="domain" description="Mannosylglycerate hydrolase MGH1-like glycoside hydrolase" evidence="2">
    <location>
        <begin position="282"/>
        <end position="587"/>
    </location>
</feature>
<comment type="caution">
    <text evidence="3">The sequence shown here is derived from an EMBL/GenBank/DDBJ whole genome shotgun (WGS) entry which is preliminary data.</text>
</comment>
<dbReference type="RefSeq" id="WP_379599657.1">
    <property type="nucleotide sequence ID" value="NZ_JBHRTN010000029.1"/>
</dbReference>
<protein>
    <submittedName>
        <fullName evidence="3">Glycogen debranching N-terminal domain-containing protein</fullName>
    </submittedName>
</protein>
<name>A0ABV7G7V7_9PROT</name>
<dbReference type="Gene3D" id="1.50.10.10">
    <property type="match status" value="1"/>
</dbReference>
<dbReference type="Proteomes" id="UP001595593">
    <property type="component" value="Unassembled WGS sequence"/>
</dbReference>
<dbReference type="Pfam" id="PF22422">
    <property type="entry name" value="MGH1-like_GH"/>
    <property type="match status" value="1"/>
</dbReference>
<dbReference type="Pfam" id="PF14742">
    <property type="entry name" value="GDE_N_bis"/>
    <property type="match status" value="1"/>
</dbReference>
<dbReference type="InterPro" id="IPR008928">
    <property type="entry name" value="6-hairpin_glycosidase_sf"/>
</dbReference>
<dbReference type="InterPro" id="IPR032856">
    <property type="entry name" value="GDE_N_bis"/>
</dbReference>
<dbReference type="InterPro" id="IPR012341">
    <property type="entry name" value="6hp_glycosidase-like_sf"/>
</dbReference>
<dbReference type="InterPro" id="IPR054491">
    <property type="entry name" value="MGH1-like_GH"/>
</dbReference>
<feature type="domain" description="Putative glycogen debranching enzyme N-terminal" evidence="1">
    <location>
        <begin position="9"/>
        <end position="200"/>
    </location>
</feature>
<organism evidence="3 4">
    <name type="scientific">Teichococcus globiformis</name>
    <dbReference type="NCBI Taxonomy" id="2307229"/>
    <lineage>
        <taxon>Bacteria</taxon>
        <taxon>Pseudomonadati</taxon>
        <taxon>Pseudomonadota</taxon>
        <taxon>Alphaproteobacteria</taxon>
        <taxon>Acetobacterales</taxon>
        <taxon>Roseomonadaceae</taxon>
        <taxon>Roseomonas</taxon>
    </lineage>
</organism>
<accession>A0ABV7G7V7</accession>
<evidence type="ECO:0000259" key="1">
    <source>
        <dbReference type="Pfam" id="PF14742"/>
    </source>
</evidence>
<keyword evidence="4" id="KW-1185">Reference proteome</keyword>
<reference evidence="4" key="1">
    <citation type="journal article" date="2019" name="Int. J. Syst. Evol. Microbiol.">
        <title>The Global Catalogue of Microorganisms (GCM) 10K type strain sequencing project: providing services to taxonomists for standard genome sequencing and annotation.</title>
        <authorList>
            <consortium name="The Broad Institute Genomics Platform"/>
            <consortium name="The Broad Institute Genome Sequencing Center for Infectious Disease"/>
            <person name="Wu L."/>
            <person name="Ma J."/>
        </authorList>
    </citation>
    <scope>NUCLEOTIDE SEQUENCE [LARGE SCALE GENOMIC DNA]</scope>
    <source>
        <strain evidence="4">KCTC 52094</strain>
    </source>
</reference>
<evidence type="ECO:0000313" key="4">
    <source>
        <dbReference type="Proteomes" id="UP001595593"/>
    </source>
</evidence>